<dbReference type="Gene3D" id="3.40.50.720">
    <property type="entry name" value="NAD(P)-binding Rossmann-like Domain"/>
    <property type="match status" value="1"/>
</dbReference>
<feature type="region of interest" description="Disordered" evidence="3">
    <location>
        <begin position="1"/>
        <end position="34"/>
    </location>
</feature>
<dbReference type="SUPFAM" id="SSF51735">
    <property type="entry name" value="NAD(P)-binding Rossmann-fold domains"/>
    <property type="match status" value="1"/>
</dbReference>
<comment type="caution">
    <text evidence="4">The sequence shown here is derived from an EMBL/GenBank/DDBJ whole genome shotgun (WGS) entry which is preliminary data.</text>
</comment>
<dbReference type="PANTHER" id="PTHR42760">
    <property type="entry name" value="SHORT-CHAIN DEHYDROGENASES/REDUCTASES FAMILY MEMBER"/>
    <property type="match status" value="1"/>
</dbReference>
<keyword evidence="5" id="KW-1185">Reference proteome</keyword>
<keyword evidence="2 4" id="KW-0560">Oxidoreductase</keyword>
<protein>
    <submittedName>
        <fullName evidence="4">SDR family NAD(P)-dependent oxidoreductase</fullName>
        <ecNumber evidence="4">1.1.1.-</ecNumber>
    </submittedName>
</protein>
<evidence type="ECO:0000256" key="2">
    <source>
        <dbReference type="ARBA" id="ARBA00023002"/>
    </source>
</evidence>
<reference evidence="5" key="1">
    <citation type="journal article" date="2019" name="Int. J. Syst. Evol. Microbiol.">
        <title>The Global Catalogue of Microorganisms (GCM) 10K type strain sequencing project: providing services to taxonomists for standard genome sequencing and annotation.</title>
        <authorList>
            <consortium name="The Broad Institute Genomics Platform"/>
            <consortium name="The Broad Institute Genome Sequencing Center for Infectious Disease"/>
            <person name="Wu L."/>
            <person name="Ma J."/>
        </authorList>
    </citation>
    <scope>NUCLEOTIDE SEQUENCE [LARGE SCALE GENOMIC DNA]</scope>
    <source>
        <strain evidence="5">CGMCC 1.12470</strain>
    </source>
</reference>
<gene>
    <name evidence="4" type="ORF">ACFSL4_12745</name>
</gene>
<dbReference type="PRINTS" id="PR00081">
    <property type="entry name" value="GDHRDH"/>
</dbReference>
<proteinExistence type="inferred from homology"/>
<organism evidence="4 5">
    <name type="scientific">Streptomyces caeni</name>
    <dbReference type="NCBI Taxonomy" id="2307231"/>
    <lineage>
        <taxon>Bacteria</taxon>
        <taxon>Bacillati</taxon>
        <taxon>Actinomycetota</taxon>
        <taxon>Actinomycetes</taxon>
        <taxon>Kitasatosporales</taxon>
        <taxon>Streptomycetaceae</taxon>
        <taxon>Streptomyces</taxon>
    </lineage>
</organism>
<sequence>MPPRTPQEANPPDRTPSGRAQASATPPAEPRRTHAGTRALVTGAAQGIGRAIAARLAADGALVAVNDRVPGPRLDEVADAVGGVRAPADVSDRALVRDLVARLSEEIGDIDVLVCNAAYMTMGELATHDEDDWWKVVDTNLTGTFHLVQAVLPGMRRRGRGRIVVVSSEWGVTGWPGATAYAASKAGLISLTKSLGRELAPQGILVNAVAPGVTDTPQLRVDAEAAGLSLDEMRRSYAAGIPLGRIGRPEEIAAAVALLTDFRIGSLVGQTLQINGGTTRCRA</sequence>
<comment type="similarity">
    <text evidence="1">Belongs to the short-chain dehydrogenases/reductases (SDR) family.</text>
</comment>
<name>A0ABW4IQP5_9ACTN</name>
<dbReference type="GO" id="GO:0016491">
    <property type="term" value="F:oxidoreductase activity"/>
    <property type="evidence" value="ECO:0007669"/>
    <property type="project" value="UniProtKB-KW"/>
</dbReference>
<dbReference type="Pfam" id="PF13561">
    <property type="entry name" value="adh_short_C2"/>
    <property type="match status" value="1"/>
</dbReference>
<dbReference type="PROSITE" id="PS00061">
    <property type="entry name" value="ADH_SHORT"/>
    <property type="match status" value="1"/>
</dbReference>
<dbReference type="PANTHER" id="PTHR42760:SF133">
    <property type="entry name" value="3-OXOACYL-[ACYL-CARRIER-PROTEIN] REDUCTASE"/>
    <property type="match status" value="1"/>
</dbReference>
<dbReference type="EC" id="1.1.1.-" evidence="4"/>
<accession>A0ABW4IQP5</accession>
<dbReference type="InterPro" id="IPR036291">
    <property type="entry name" value="NAD(P)-bd_dom_sf"/>
</dbReference>
<evidence type="ECO:0000313" key="4">
    <source>
        <dbReference type="EMBL" id="MFD1659052.1"/>
    </source>
</evidence>
<evidence type="ECO:0000256" key="3">
    <source>
        <dbReference type="SAM" id="MobiDB-lite"/>
    </source>
</evidence>
<dbReference type="RefSeq" id="WP_381081739.1">
    <property type="nucleotide sequence ID" value="NZ_JBHUDX010000030.1"/>
</dbReference>
<evidence type="ECO:0000256" key="1">
    <source>
        <dbReference type="ARBA" id="ARBA00006484"/>
    </source>
</evidence>
<dbReference type="CDD" id="cd05233">
    <property type="entry name" value="SDR_c"/>
    <property type="match status" value="1"/>
</dbReference>
<dbReference type="EMBL" id="JBHUDX010000030">
    <property type="protein sequence ID" value="MFD1659052.1"/>
    <property type="molecule type" value="Genomic_DNA"/>
</dbReference>
<evidence type="ECO:0000313" key="5">
    <source>
        <dbReference type="Proteomes" id="UP001597261"/>
    </source>
</evidence>
<dbReference type="InterPro" id="IPR002347">
    <property type="entry name" value="SDR_fam"/>
</dbReference>
<dbReference type="Proteomes" id="UP001597261">
    <property type="component" value="Unassembled WGS sequence"/>
</dbReference>
<dbReference type="PRINTS" id="PR00080">
    <property type="entry name" value="SDRFAMILY"/>
</dbReference>
<dbReference type="InterPro" id="IPR020904">
    <property type="entry name" value="Sc_DH/Rdtase_CS"/>
</dbReference>